<dbReference type="EMBL" id="JAJVKT010000039">
    <property type="protein sequence ID" value="MCE7511082.1"/>
    <property type="molecule type" value="Genomic_DNA"/>
</dbReference>
<dbReference type="CDD" id="cd08422">
    <property type="entry name" value="PBP2_CrgA_like"/>
    <property type="match status" value="1"/>
</dbReference>
<dbReference type="InterPro" id="IPR058163">
    <property type="entry name" value="LysR-type_TF_proteobact-type"/>
</dbReference>
<dbReference type="RefSeq" id="WP_022996819.1">
    <property type="nucleotide sequence ID" value="NZ_CBDDTQ010000005.1"/>
</dbReference>
<dbReference type="GO" id="GO:0043565">
    <property type="term" value="F:sequence-specific DNA binding"/>
    <property type="evidence" value="ECO:0007669"/>
    <property type="project" value="TreeGrafter"/>
</dbReference>
<dbReference type="Pfam" id="PF03466">
    <property type="entry name" value="LysR_substrate"/>
    <property type="match status" value="1"/>
</dbReference>
<evidence type="ECO:0000259" key="5">
    <source>
        <dbReference type="PROSITE" id="PS50931"/>
    </source>
</evidence>
<dbReference type="AlphaFoldDB" id="A0A9Q3ZIE5"/>
<comment type="similarity">
    <text evidence="1">Belongs to the LysR transcriptional regulatory family.</text>
</comment>
<dbReference type="Proteomes" id="UP001107961">
    <property type="component" value="Unassembled WGS sequence"/>
</dbReference>
<evidence type="ECO:0000313" key="7">
    <source>
        <dbReference type="Proteomes" id="UP001107961"/>
    </source>
</evidence>
<reference evidence="6" key="1">
    <citation type="submission" date="2022-01" db="EMBL/GenBank/DDBJ databases">
        <authorList>
            <person name="Karlyshev A.V."/>
            <person name="Jaspars M."/>
        </authorList>
    </citation>
    <scope>NUCLEOTIDE SEQUENCE</scope>
    <source>
        <strain evidence="6">AGSA3-2</strain>
    </source>
</reference>
<evidence type="ECO:0000256" key="1">
    <source>
        <dbReference type="ARBA" id="ARBA00009437"/>
    </source>
</evidence>
<evidence type="ECO:0000256" key="2">
    <source>
        <dbReference type="ARBA" id="ARBA00023015"/>
    </source>
</evidence>
<proteinExistence type="inferred from homology"/>
<comment type="caution">
    <text evidence="6">The sequence shown here is derived from an EMBL/GenBank/DDBJ whole genome shotgun (WGS) entry which is preliminary data.</text>
</comment>
<evidence type="ECO:0000256" key="4">
    <source>
        <dbReference type="ARBA" id="ARBA00023163"/>
    </source>
</evidence>
<dbReference type="KEGG" id="axe:P40_09345"/>
<dbReference type="PANTHER" id="PTHR30537">
    <property type="entry name" value="HTH-TYPE TRANSCRIPTIONAL REGULATOR"/>
    <property type="match status" value="1"/>
</dbReference>
<dbReference type="Gene3D" id="1.10.10.10">
    <property type="entry name" value="Winged helix-like DNA-binding domain superfamily/Winged helix DNA-binding domain"/>
    <property type="match status" value="1"/>
</dbReference>
<dbReference type="GO" id="GO:0006351">
    <property type="term" value="P:DNA-templated transcription"/>
    <property type="evidence" value="ECO:0007669"/>
    <property type="project" value="TreeGrafter"/>
</dbReference>
<dbReference type="InterPro" id="IPR036390">
    <property type="entry name" value="WH_DNA-bd_sf"/>
</dbReference>
<keyword evidence="4" id="KW-0804">Transcription</keyword>
<dbReference type="Pfam" id="PF00126">
    <property type="entry name" value="HTH_1"/>
    <property type="match status" value="1"/>
</dbReference>
<accession>A0A9Q3ZIE5</accession>
<keyword evidence="3" id="KW-0238">DNA-binding</keyword>
<keyword evidence="2" id="KW-0805">Transcription regulation</keyword>
<organism evidence="6 7">
    <name type="scientific">Alloalcanivorax xenomutans</name>
    <dbReference type="NCBI Taxonomy" id="1094342"/>
    <lineage>
        <taxon>Bacteria</taxon>
        <taxon>Pseudomonadati</taxon>
        <taxon>Pseudomonadota</taxon>
        <taxon>Gammaproteobacteria</taxon>
        <taxon>Oceanospirillales</taxon>
        <taxon>Alcanivoracaceae</taxon>
        <taxon>Alloalcanivorax</taxon>
    </lineage>
</organism>
<keyword evidence="7" id="KW-1185">Reference proteome</keyword>
<dbReference type="PANTHER" id="PTHR30537:SF81">
    <property type="entry name" value="TRANSCRIPTIONAL REGULATOR-RELATED"/>
    <property type="match status" value="1"/>
</dbReference>
<name>A0A9Q3ZIE5_9GAMM</name>
<dbReference type="SUPFAM" id="SSF53850">
    <property type="entry name" value="Periplasmic binding protein-like II"/>
    <property type="match status" value="1"/>
</dbReference>
<feature type="domain" description="HTH lysR-type" evidence="5">
    <location>
        <begin position="1"/>
        <end position="59"/>
    </location>
</feature>
<dbReference type="Gene3D" id="3.40.190.290">
    <property type="match status" value="1"/>
</dbReference>
<dbReference type="InterPro" id="IPR000847">
    <property type="entry name" value="LysR_HTH_N"/>
</dbReference>
<evidence type="ECO:0000313" key="6">
    <source>
        <dbReference type="EMBL" id="MCE7511082.1"/>
    </source>
</evidence>
<evidence type="ECO:0000256" key="3">
    <source>
        <dbReference type="ARBA" id="ARBA00023125"/>
    </source>
</evidence>
<dbReference type="InterPro" id="IPR005119">
    <property type="entry name" value="LysR_subst-bd"/>
</dbReference>
<dbReference type="GO" id="GO:0003700">
    <property type="term" value="F:DNA-binding transcription factor activity"/>
    <property type="evidence" value="ECO:0007669"/>
    <property type="project" value="InterPro"/>
</dbReference>
<dbReference type="FunFam" id="3.40.190.290:FF:000001">
    <property type="entry name" value="Transcriptional regulator, LysR family"/>
    <property type="match status" value="1"/>
</dbReference>
<dbReference type="SUPFAM" id="SSF46785">
    <property type="entry name" value="Winged helix' DNA-binding domain"/>
    <property type="match status" value="1"/>
</dbReference>
<dbReference type="PROSITE" id="PS50931">
    <property type="entry name" value="HTH_LYSR"/>
    <property type="match status" value="1"/>
</dbReference>
<dbReference type="InterPro" id="IPR036388">
    <property type="entry name" value="WH-like_DNA-bd_sf"/>
</dbReference>
<protein>
    <submittedName>
        <fullName evidence="6">LysR family transcriptional regulator</fullName>
    </submittedName>
</protein>
<sequence length="309" mass="34491">MERLSDIALFLRVLDQGSISAAARTLDLSVAVASQRLKRLERDLQVRLLHRTTRRLHPTPEGRLLAERGRLLVEDLEALANGLRQSANEISGTLRLALPPAFGRQYISRLLPGFLQRYPQVRLDVHLSDDQVDLVGEGFDLAIRIGVLKDSSLVARRLADDKRVLCASPDYLARHGVPAHPRELADHPCLLLTSHPDRQDVWDLRDPDGRPCPVRVSGPVRANQGELLTEAVLAGLGIAQHSLWHIHEHLCQGRLKVVLADYQLADTAIHAVMPQRKQVPPRVRAFVEFVSESLGEAPLWERLPEGSRA</sequence>
<gene>
    <name evidence="6" type="ORF">LZG35_20805</name>
</gene>